<dbReference type="InterPro" id="IPR014929">
    <property type="entry name" value="E2-binding"/>
</dbReference>
<keyword evidence="8" id="KW-1185">Reference proteome</keyword>
<dbReference type="Pfam" id="PF08825">
    <property type="entry name" value="E2_bind"/>
    <property type="match status" value="1"/>
</dbReference>
<comment type="pathway">
    <text evidence="5">Protein modification; protein neddylation.</text>
</comment>
<reference evidence="7 8" key="2">
    <citation type="submission" date="2018-11" db="EMBL/GenBank/DDBJ databases">
        <authorList>
            <consortium name="Pathogen Informatics"/>
        </authorList>
    </citation>
    <scope>NUCLEOTIDE SEQUENCE [LARGE SCALE GENOMIC DNA]</scope>
</reference>
<dbReference type="AlphaFoldDB" id="A0A183ICD5"/>
<dbReference type="GO" id="GO:0019781">
    <property type="term" value="F:NEDD8 activating enzyme activity"/>
    <property type="evidence" value="ECO:0007669"/>
    <property type="project" value="UniProtKB-UniRule"/>
</dbReference>
<evidence type="ECO:0000256" key="4">
    <source>
        <dbReference type="PROSITE-ProRule" id="PRU10132"/>
    </source>
</evidence>
<dbReference type="WBParaSite" id="SBAD_0000133401-mRNA-1">
    <property type="protein sequence ID" value="SBAD_0000133401-mRNA-1"/>
    <property type="gene ID" value="SBAD_0000133401"/>
</dbReference>
<dbReference type="GO" id="GO:0005634">
    <property type="term" value="C:nucleus"/>
    <property type="evidence" value="ECO:0007669"/>
    <property type="project" value="TreeGrafter"/>
</dbReference>
<comment type="similarity">
    <text evidence="5">Belongs to the ubiquitin-activating E1 family. UBA3 subfamily.</text>
</comment>
<dbReference type="GO" id="GO:0005737">
    <property type="term" value="C:cytoplasm"/>
    <property type="evidence" value="ECO:0007669"/>
    <property type="project" value="TreeGrafter"/>
</dbReference>
<dbReference type="PANTHER" id="PTHR10953">
    <property type="entry name" value="UBIQUITIN-ACTIVATING ENZYME E1"/>
    <property type="match status" value="1"/>
</dbReference>
<evidence type="ECO:0000256" key="3">
    <source>
        <dbReference type="ARBA" id="ARBA00022840"/>
    </source>
</evidence>
<sequence length="350" mass="39333">MSNASLNEELVSSFSNTPQRWFHLKKFLERPGPFAHPEFIPSPQNIDFIHQCKILVVGAGGLGCELLKNLGLMGFQDIHVIDMDTIDISNLNRQFLFRHFCRIQDMTADFYQSFSIVISGLDSVSARRWINGMLVGLLHYDENGELDTSSVIPLIDGGTEGFKGNVRVILPGVTPCIECTLSLYPPQVNYPMCTIAHTPRSPEHCVEYVRMILWGKLSPFGTACSLEAFKIASSSALPLNNYMNFQDSDGVYTGVVELQRKVLNFQEDCLVCSQKPQKITFPEDAKLEDIVSFLINSAEYQMKSPSLTALTPKFTTLYMPTVPSLEQQTKMNLEKSLKGTYFLLMSFKII</sequence>
<evidence type="ECO:0000259" key="6">
    <source>
        <dbReference type="SMART" id="SM01181"/>
    </source>
</evidence>
<dbReference type="InterPro" id="IPR037078">
    <property type="entry name" value="NEDD8-ac_enz1_catalyticsu_C"/>
</dbReference>
<gene>
    <name evidence="7" type="ORF">SBAD_LOCUS1279</name>
</gene>
<organism evidence="9">
    <name type="scientific">Soboliphyme baturini</name>
    <dbReference type="NCBI Taxonomy" id="241478"/>
    <lineage>
        <taxon>Eukaryota</taxon>
        <taxon>Metazoa</taxon>
        <taxon>Ecdysozoa</taxon>
        <taxon>Nematoda</taxon>
        <taxon>Enoplea</taxon>
        <taxon>Dorylaimia</taxon>
        <taxon>Dioctophymatida</taxon>
        <taxon>Dioctophymatoidea</taxon>
        <taxon>Soboliphymatidae</taxon>
        <taxon>Soboliphyme</taxon>
    </lineage>
</organism>
<dbReference type="Pfam" id="PF00899">
    <property type="entry name" value="ThiF"/>
    <property type="match status" value="2"/>
</dbReference>
<comment type="function">
    <text evidence="5">Catalytic subunit of the dimeric E1 enzyme, which activates NEDD8.</text>
</comment>
<evidence type="ECO:0000313" key="8">
    <source>
        <dbReference type="Proteomes" id="UP000270296"/>
    </source>
</evidence>
<keyword evidence="2 5" id="KW-0833">Ubl conjugation pathway</keyword>
<proteinExistence type="inferred from homology"/>
<dbReference type="SUPFAM" id="SSF69572">
    <property type="entry name" value="Activating enzymes of the ubiquitin-like proteins"/>
    <property type="match status" value="1"/>
</dbReference>
<dbReference type="InterPro" id="IPR035985">
    <property type="entry name" value="Ubiquitin-activating_enz"/>
</dbReference>
<reference evidence="9" key="1">
    <citation type="submission" date="2016-06" db="UniProtKB">
        <authorList>
            <consortium name="WormBaseParasite"/>
        </authorList>
    </citation>
    <scope>IDENTIFICATION</scope>
</reference>
<dbReference type="GO" id="GO:0045116">
    <property type="term" value="P:protein neddylation"/>
    <property type="evidence" value="ECO:0007669"/>
    <property type="project" value="UniProtKB-UniRule"/>
</dbReference>
<name>A0A183ICD5_9BILA</name>
<dbReference type="GO" id="GO:0005524">
    <property type="term" value="F:ATP binding"/>
    <property type="evidence" value="ECO:0007669"/>
    <property type="project" value="UniProtKB-UniRule"/>
</dbReference>
<dbReference type="Gene3D" id="3.10.20.260">
    <property type="entry name" value="NEDD8-activating enzyme E1, catalytic subunit"/>
    <property type="match status" value="1"/>
</dbReference>
<protein>
    <recommendedName>
        <fullName evidence="5">NEDD8-activating enzyme E1 catalytic subunit</fullName>
        <ecNumber evidence="5">6.2.1.64</ecNumber>
    </recommendedName>
</protein>
<evidence type="ECO:0000256" key="1">
    <source>
        <dbReference type="ARBA" id="ARBA00022741"/>
    </source>
</evidence>
<dbReference type="InterPro" id="IPR000594">
    <property type="entry name" value="ThiF_NAD_FAD-bd"/>
</dbReference>
<dbReference type="EMBL" id="UZAM01006772">
    <property type="protein sequence ID" value="VDO93821.1"/>
    <property type="molecule type" value="Genomic_DNA"/>
</dbReference>
<keyword evidence="1 5" id="KW-0547">Nucleotide-binding</keyword>
<dbReference type="PROSITE" id="PS00865">
    <property type="entry name" value="UBIQUITIN_ACTIVAT_2"/>
    <property type="match status" value="1"/>
</dbReference>
<keyword evidence="3 5" id="KW-0067">ATP-binding</keyword>
<dbReference type="Proteomes" id="UP000270296">
    <property type="component" value="Unassembled WGS sequence"/>
</dbReference>
<evidence type="ECO:0000313" key="9">
    <source>
        <dbReference type="WBParaSite" id="SBAD_0000133401-mRNA-1"/>
    </source>
</evidence>
<dbReference type="EC" id="6.2.1.64" evidence="5"/>
<accession>A0A183ICD5</accession>
<dbReference type="UniPathway" id="UPA00885"/>
<evidence type="ECO:0000256" key="5">
    <source>
        <dbReference type="RuleBase" id="RU368009"/>
    </source>
</evidence>
<dbReference type="InterPro" id="IPR045886">
    <property type="entry name" value="ThiF/MoeB/HesA"/>
</dbReference>
<dbReference type="PANTHER" id="PTHR10953:SF6">
    <property type="entry name" value="NEDD8-ACTIVATING ENZYME E1 CATALYTIC SUBUNIT"/>
    <property type="match status" value="1"/>
</dbReference>
<keyword evidence="5" id="KW-0436">Ligase</keyword>
<comment type="catalytic activity">
    <reaction evidence="5">
        <text>ATP + [NEDD8 protein] + [E1 NEDD8-activating enzyme]-L-cysteine = AMP + diphosphate + [E1 NEDD8-activating enzyme]-S-[NEDD8 protein]-yl-L-cysteine.</text>
        <dbReference type="EC" id="6.2.1.64"/>
    </reaction>
</comment>
<dbReference type="SMART" id="SM01181">
    <property type="entry name" value="E2_bind"/>
    <property type="match status" value="1"/>
</dbReference>
<feature type="domain" description="E2 binding" evidence="6">
    <location>
        <begin position="279"/>
        <end position="348"/>
    </location>
</feature>
<dbReference type="Gene3D" id="3.40.50.720">
    <property type="entry name" value="NAD(P)-binding Rossmann-like Domain"/>
    <property type="match status" value="2"/>
</dbReference>
<dbReference type="InterPro" id="IPR033127">
    <property type="entry name" value="UBQ-activ_enz_E1_Cys_AS"/>
</dbReference>
<evidence type="ECO:0000256" key="2">
    <source>
        <dbReference type="ARBA" id="ARBA00022786"/>
    </source>
</evidence>
<dbReference type="OrthoDB" id="5977743at2759"/>
<evidence type="ECO:0000313" key="7">
    <source>
        <dbReference type="EMBL" id="VDO93821.1"/>
    </source>
</evidence>
<feature type="active site" description="Glycyl thioester intermediate" evidence="4">
    <location>
        <position position="193"/>
    </location>
</feature>